<comment type="caution">
    <text evidence="1">The sequence shown here is derived from an EMBL/GenBank/DDBJ whole genome shotgun (WGS) entry which is preliminary data.</text>
</comment>
<reference evidence="1" key="1">
    <citation type="journal article" date="2023" name="G3 (Bethesda)">
        <title>A reference genome for the long-term kleptoplast-retaining sea slug Elysia crispata morphotype clarki.</title>
        <authorList>
            <person name="Eastman K.E."/>
            <person name="Pendleton A.L."/>
            <person name="Shaikh M.A."/>
            <person name="Suttiyut T."/>
            <person name="Ogas R."/>
            <person name="Tomko P."/>
            <person name="Gavelis G."/>
            <person name="Widhalm J.R."/>
            <person name="Wisecaver J.H."/>
        </authorList>
    </citation>
    <scope>NUCLEOTIDE SEQUENCE</scope>
    <source>
        <strain evidence="1">ECLA1</strain>
    </source>
</reference>
<organism evidence="1 2">
    <name type="scientific">Elysia crispata</name>
    <name type="common">lettuce slug</name>
    <dbReference type="NCBI Taxonomy" id="231223"/>
    <lineage>
        <taxon>Eukaryota</taxon>
        <taxon>Metazoa</taxon>
        <taxon>Spiralia</taxon>
        <taxon>Lophotrochozoa</taxon>
        <taxon>Mollusca</taxon>
        <taxon>Gastropoda</taxon>
        <taxon>Heterobranchia</taxon>
        <taxon>Euthyneura</taxon>
        <taxon>Panpulmonata</taxon>
        <taxon>Sacoglossa</taxon>
        <taxon>Placobranchoidea</taxon>
        <taxon>Plakobranchidae</taxon>
        <taxon>Elysia</taxon>
    </lineage>
</organism>
<gene>
    <name evidence="1" type="ORF">RRG08_061355</name>
</gene>
<evidence type="ECO:0000313" key="1">
    <source>
        <dbReference type="EMBL" id="KAK3786804.1"/>
    </source>
</evidence>
<keyword evidence="2" id="KW-1185">Reference proteome</keyword>
<accession>A0AAE1AFE5</accession>
<name>A0AAE1AFE5_9GAST</name>
<proteinExistence type="predicted"/>
<dbReference type="AlphaFoldDB" id="A0AAE1AFE5"/>
<dbReference type="Proteomes" id="UP001283361">
    <property type="component" value="Unassembled WGS sequence"/>
</dbReference>
<dbReference type="EMBL" id="JAWDGP010001944">
    <property type="protein sequence ID" value="KAK3786804.1"/>
    <property type="molecule type" value="Genomic_DNA"/>
</dbReference>
<sequence length="205" mass="23063">MENSNNPDCVLTQCLQSGEQIDNMRQNLDLLDKSSRLLTPQEEPLIGSAKELTVWPPLIRQASSLSMSFRSSTRVALAVCGDSRLFGTRRFVCYKNLGVNIGSGVQSHQHQSSAVEMRLSDDGQNLDEERATQPVQVRSDQRRYITDSHSGVMVQAAHRARTGMNDQIQPIHHDLLKSKRQGDFNVSHGTTADDFRKRLRHHSKV</sequence>
<evidence type="ECO:0000313" key="2">
    <source>
        <dbReference type="Proteomes" id="UP001283361"/>
    </source>
</evidence>
<protein>
    <submittedName>
        <fullName evidence="1">Uncharacterized protein</fullName>
    </submittedName>
</protein>